<comment type="caution">
    <text evidence="1">The sequence shown here is derived from an EMBL/GenBank/DDBJ whole genome shotgun (WGS) entry which is preliminary data.</text>
</comment>
<gene>
    <name evidence="1" type="ORF">P608_06035</name>
</gene>
<name>A0A0E3C484_9BURK</name>
<evidence type="ECO:0000313" key="1">
    <source>
        <dbReference type="EMBL" id="KGH17104.1"/>
    </source>
</evidence>
<dbReference type="Pfam" id="PF21813">
    <property type="entry name" value="DUF6882"/>
    <property type="match status" value="1"/>
</dbReference>
<keyword evidence="2" id="KW-1185">Reference proteome</keyword>
<dbReference type="InterPro" id="IPR049249">
    <property type="entry name" value="DUF6882"/>
</dbReference>
<dbReference type="AlphaFoldDB" id="A0A0E3C484"/>
<proteinExistence type="predicted"/>
<dbReference type="EMBL" id="AWTP01000067">
    <property type="protein sequence ID" value="KGH17104.1"/>
    <property type="molecule type" value="Genomic_DNA"/>
</dbReference>
<reference evidence="1 2" key="1">
    <citation type="submission" date="2013-09" db="EMBL/GenBank/DDBJ databases">
        <title>High correlation between genotypes and phenotypes of environmental bacteria Comamonas testosteroni strains.</title>
        <authorList>
            <person name="Liu L."/>
            <person name="Zhu W."/>
            <person name="Xia X."/>
            <person name="Xu B."/>
            <person name="Luo M."/>
            <person name="Wang G."/>
        </authorList>
    </citation>
    <scope>NUCLEOTIDE SEQUENCE [LARGE SCALE GENOMIC DNA]</scope>
    <source>
        <strain evidence="1 2">DF2</strain>
    </source>
</reference>
<evidence type="ECO:0000313" key="2">
    <source>
        <dbReference type="Proteomes" id="UP000029549"/>
    </source>
</evidence>
<sequence>MSNDAQTTDWAAWSREAVEMMQARNAEWPLEFGLQGSPSYRWDLDRALLALEAPLHEVIATVCLVGTSSEQDGSFVWSWANEAIPKQHGEALEVVHEFGRQNQLALLTTARIPGGRPEAMECMCIAARLQRAVGTFIDQQGDVTLYFTLLHLQVSSLPIESRYRIVDRMRAGSPID</sequence>
<accession>A0A0E3C484</accession>
<dbReference type="Proteomes" id="UP000029549">
    <property type="component" value="Unassembled WGS sequence"/>
</dbReference>
<organism evidence="1 2">
    <name type="scientific">Comamonas thiooxydans</name>
    <dbReference type="NCBI Taxonomy" id="363952"/>
    <lineage>
        <taxon>Bacteria</taxon>
        <taxon>Pseudomonadati</taxon>
        <taxon>Pseudomonadota</taxon>
        <taxon>Betaproteobacteria</taxon>
        <taxon>Burkholderiales</taxon>
        <taxon>Comamonadaceae</taxon>
        <taxon>Comamonas</taxon>
    </lineage>
</organism>
<dbReference type="RefSeq" id="WP_242607290.1">
    <property type="nucleotide sequence ID" value="NZ_AWTM01000069.1"/>
</dbReference>
<protein>
    <submittedName>
        <fullName evidence="1">Uncharacterized protein</fullName>
    </submittedName>
</protein>